<accession>B6HCY6</accession>
<dbReference type="Proteomes" id="UP000000724">
    <property type="component" value="Contig Pc00c18"/>
</dbReference>
<dbReference type="EMBL" id="AM920433">
    <property type="protein sequence ID" value="CAP94489.1"/>
    <property type="molecule type" value="Genomic_DNA"/>
</dbReference>
<proteinExistence type="predicted"/>
<evidence type="ECO:0000313" key="2">
    <source>
        <dbReference type="Proteomes" id="UP000000724"/>
    </source>
</evidence>
<reference evidence="1 2" key="1">
    <citation type="journal article" date="2008" name="Nat. Biotechnol.">
        <title>Genome sequencing and analysis of the filamentous fungus Penicillium chrysogenum.</title>
        <authorList>
            <person name="van den Berg M.A."/>
            <person name="Albang R."/>
            <person name="Albermann K."/>
            <person name="Badger J.H."/>
            <person name="Daran J.-M."/>
            <person name="Driessen A.J.M."/>
            <person name="Garcia-Estrada C."/>
            <person name="Fedorova N.D."/>
            <person name="Harris D.M."/>
            <person name="Heijne W.H.M."/>
            <person name="Joardar V.S."/>
            <person name="Kiel J.A.K.W."/>
            <person name="Kovalchuk A."/>
            <person name="Martin J.F."/>
            <person name="Nierman W.C."/>
            <person name="Nijland J.G."/>
            <person name="Pronk J.T."/>
            <person name="Roubos J.A."/>
            <person name="van der Klei I.J."/>
            <person name="van Peij N.N.M.E."/>
            <person name="Veenhuis M."/>
            <person name="von Doehren H."/>
            <person name="Wagner C."/>
            <person name="Wortman J.R."/>
            <person name="Bovenberg R.A.L."/>
        </authorList>
    </citation>
    <scope>NUCLEOTIDE SEQUENCE [LARGE SCALE GENOMIC DNA]</scope>
    <source>
        <strain evidence="2">ATCC 28089 / DSM 1075 / NRRL 1951 / Wisconsin 54-1255</strain>
    </source>
</reference>
<dbReference type="HOGENOM" id="CLU_2004658_0_0_1"/>
<dbReference type="AlphaFoldDB" id="B6HCY6"/>
<evidence type="ECO:0000313" key="1">
    <source>
        <dbReference type="EMBL" id="CAP94489.1"/>
    </source>
</evidence>
<sequence>MDLSEFESRFRSLAVDIRSSATGSTVSPGTRDEVGSVRVRLGCDLVTFGRLRVYIVFMGGIYALTDENLALDQRLEECTVCRRTAIYYRRQSELIGNSVEKSGNTCMSSNTLAAVESIIMTCVV</sequence>
<dbReference type="OrthoDB" id="10491648at2759"/>
<dbReference type="VEuPathDB" id="FungiDB:PCH_Pc18g02650"/>
<organism evidence="1 2">
    <name type="scientific">Penicillium rubens (strain ATCC 28089 / DSM 1075 / NRRL 1951 / Wisconsin 54-1255)</name>
    <name type="common">Penicillium chrysogenum</name>
    <dbReference type="NCBI Taxonomy" id="500485"/>
    <lineage>
        <taxon>Eukaryota</taxon>
        <taxon>Fungi</taxon>
        <taxon>Dikarya</taxon>
        <taxon>Ascomycota</taxon>
        <taxon>Pezizomycotina</taxon>
        <taxon>Eurotiomycetes</taxon>
        <taxon>Eurotiomycetidae</taxon>
        <taxon>Eurotiales</taxon>
        <taxon>Aspergillaceae</taxon>
        <taxon>Penicillium</taxon>
        <taxon>Penicillium chrysogenum species complex</taxon>
    </lineage>
</organism>
<protein>
    <submittedName>
        <fullName evidence="1">Uncharacterized protein</fullName>
    </submittedName>
</protein>
<gene>
    <name evidence="1" type="ORF">Pc18g02650</name>
    <name evidence="1" type="ORF">PCH_Pc18g02650</name>
</gene>
<keyword evidence="2" id="KW-1185">Reference proteome</keyword>
<name>B6HCY6_PENRW</name>